<evidence type="ECO:0000313" key="2">
    <source>
        <dbReference type="EMBL" id="OWZ01623.1"/>
    </source>
</evidence>
<feature type="compositionally biased region" description="Basic residues" evidence="1">
    <location>
        <begin position="15"/>
        <end position="24"/>
    </location>
</feature>
<feature type="region of interest" description="Disordered" evidence="1">
    <location>
        <begin position="343"/>
        <end position="390"/>
    </location>
</feature>
<dbReference type="OrthoDB" id="2162425at2759"/>
<dbReference type="PANTHER" id="PTHR16022:SF0">
    <property type="entry name" value="CYTOPLASMIC DYNEIN 2 INTERMEDIATE CHAIN 1"/>
    <property type="match status" value="1"/>
</dbReference>
<dbReference type="GO" id="GO:0045503">
    <property type="term" value="F:dynein light chain binding"/>
    <property type="evidence" value="ECO:0007669"/>
    <property type="project" value="InterPro"/>
</dbReference>
<dbReference type="EMBL" id="NBNE01006716">
    <property type="protein sequence ID" value="OWZ01623.1"/>
    <property type="molecule type" value="Genomic_DNA"/>
</dbReference>
<comment type="caution">
    <text evidence="2">The sequence shown here is derived from an EMBL/GenBank/DDBJ whole genome shotgun (WGS) entry which is preliminary data.</text>
</comment>
<dbReference type="GO" id="GO:0042073">
    <property type="term" value="P:intraciliary transport"/>
    <property type="evidence" value="ECO:0007669"/>
    <property type="project" value="InterPro"/>
</dbReference>
<feature type="compositionally biased region" description="Basic and acidic residues" evidence="1">
    <location>
        <begin position="356"/>
        <end position="367"/>
    </location>
</feature>
<feature type="compositionally biased region" description="Basic and acidic residues" evidence="1">
    <location>
        <begin position="111"/>
        <end position="125"/>
    </location>
</feature>
<feature type="compositionally biased region" description="Low complexity" evidence="1">
    <location>
        <begin position="168"/>
        <end position="177"/>
    </location>
</feature>
<feature type="compositionally biased region" description="Polar residues" evidence="1">
    <location>
        <begin position="343"/>
        <end position="355"/>
    </location>
</feature>
<keyword evidence="3" id="KW-1185">Reference proteome</keyword>
<dbReference type="Proteomes" id="UP000198211">
    <property type="component" value="Unassembled WGS sequence"/>
</dbReference>
<feature type="compositionally biased region" description="Basic and acidic residues" evidence="1">
    <location>
        <begin position="262"/>
        <end position="272"/>
    </location>
</feature>
<feature type="compositionally biased region" description="Low complexity" evidence="1">
    <location>
        <begin position="25"/>
        <end position="52"/>
    </location>
</feature>
<feature type="compositionally biased region" description="Low complexity" evidence="1">
    <location>
        <begin position="97"/>
        <end position="110"/>
    </location>
</feature>
<dbReference type="STRING" id="4795.A0A225V8B9"/>
<feature type="compositionally biased region" description="Low complexity" evidence="1">
    <location>
        <begin position="372"/>
        <end position="381"/>
    </location>
</feature>
<reference evidence="3" key="1">
    <citation type="submission" date="2017-03" db="EMBL/GenBank/DDBJ databases">
        <title>Phytopthora megakarya and P. palmivora, two closely related causual agents of cacao black pod achieved similar genome size and gene model numbers by different mechanisms.</title>
        <authorList>
            <person name="Ali S."/>
            <person name="Shao J."/>
            <person name="Larry D.J."/>
            <person name="Kronmiller B."/>
            <person name="Shen D."/>
            <person name="Strem M.D."/>
            <person name="Melnick R.L."/>
            <person name="Guiltinan M.J."/>
            <person name="Tyler B.M."/>
            <person name="Meinhardt L.W."/>
            <person name="Bailey B.A."/>
        </authorList>
    </citation>
    <scope>NUCLEOTIDE SEQUENCE [LARGE SCALE GENOMIC DNA]</scope>
    <source>
        <strain evidence="3">zdho120</strain>
    </source>
</reference>
<dbReference type="GO" id="GO:0045504">
    <property type="term" value="F:dynein heavy chain binding"/>
    <property type="evidence" value="ECO:0007669"/>
    <property type="project" value="InterPro"/>
</dbReference>
<sequence>MSEPKGPPSNDHVPAKKSSKKSTTRHSAAAPASQTVQAPVASAPPVGAVPTVPRIPLAEPKPDADTKRKTSKKRTSRGGEPRPSSREPTPPGPTGPVAPSGPEVLSADAAAKQKEDAEREKQARREAKKQRAKEIEDAKRREDVAKQALEEAQRLEEQRQREARQKQQIEALNANAEECQEEAGEEYDDDGFENYDEDFEQEEVSQPKSTPLPTIGTKASSKNRGGSSTMENEAELRRIQQAMQAETKGLQSRPPSSSESRIVPKNEGEERSGATPSSSIASSIAGLKQSLDPRAKRAKEILERRKFDMEKFSLFQLNPVSEQDKVLSRLRRGLVKQAFVQTSDGARTLGTQTKAPESHDKSMHFPDDIGIDTDSSSTNNNNEDEGISSTSTSRFFKFLEHA</sequence>
<evidence type="ECO:0000313" key="3">
    <source>
        <dbReference type="Proteomes" id="UP000198211"/>
    </source>
</evidence>
<accession>A0A225V8B9</accession>
<dbReference type="PANTHER" id="PTHR16022">
    <property type="entry name" value="WD REPEAT DOMAIN 60"/>
    <property type="match status" value="1"/>
</dbReference>
<dbReference type="AlphaFoldDB" id="A0A225V8B9"/>
<organism evidence="2 3">
    <name type="scientific">Phytophthora megakarya</name>
    <dbReference type="NCBI Taxonomy" id="4795"/>
    <lineage>
        <taxon>Eukaryota</taxon>
        <taxon>Sar</taxon>
        <taxon>Stramenopiles</taxon>
        <taxon>Oomycota</taxon>
        <taxon>Peronosporomycetes</taxon>
        <taxon>Peronosporales</taxon>
        <taxon>Peronosporaceae</taxon>
        <taxon>Phytophthora</taxon>
    </lineage>
</organism>
<feature type="compositionally biased region" description="Polar residues" evidence="1">
    <location>
        <begin position="204"/>
        <end position="231"/>
    </location>
</feature>
<feature type="compositionally biased region" description="Acidic residues" evidence="1">
    <location>
        <begin position="178"/>
        <end position="203"/>
    </location>
</feature>
<dbReference type="GO" id="GO:0005929">
    <property type="term" value="C:cilium"/>
    <property type="evidence" value="ECO:0007669"/>
    <property type="project" value="GOC"/>
</dbReference>
<evidence type="ECO:0000256" key="1">
    <source>
        <dbReference type="SAM" id="MobiDB-lite"/>
    </source>
</evidence>
<name>A0A225V8B9_9STRA</name>
<proteinExistence type="predicted"/>
<dbReference type="GO" id="GO:0005868">
    <property type="term" value="C:cytoplasmic dynein complex"/>
    <property type="evidence" value="ECO:0007669"/>
    <property type="project" value="InterPro"/>
</dbReference>
<protein>
    <submittedName>
        <fullName evidence="2">Uncharacterized protein</fullName>
    </submittedName>
</protein>
<dbReference type="InterPro" id="IPR042505">
    <property type="entry name" value="DYNC2I1"/>
</dbReference>
<gene>
    <name evidence="2" type="ORF">PHMEG_00026951</name>
</gene>
<feature type="non-terminal residue" evidence="2">
    <location>
        <position position="402"/>
    </location>
</feature>
<feature type="compositionally biased region" description="Polar residues" evidence="1">
    <location>
        <begin position="241"/>
        <end position="260"/>
    </location>
</feature>
<feature type="compositionally biased region" description="Basic and acidic residues" evidence="1">
    <location>
        <begin position="132"/>
        <end position="167"/>
    </location>
</feature>
<feature type="region of interest" description="Disordered" evidence="1">
    <location>
        <begin position="1"/>
        <end position="294"/>
    </location>
</feature>